<reference evidence="2 3" key="1">
    <citation type="journal article" date="2020" name="bioRxiv">
        <title>Whole genome comparisons of ergot fungi reveals the divergence and evolution of species within the genus Claviceps are the result of varying mechanisms driving genome evolution and host range expansion.</title>
        <authorList>
            <person name="Wyka S.A."/>
            <person name="Mondo S.J."/>
            <person name="Liu M."/>
            <person name="Dettman J."/>
            <person name="Nalam V."/>
            <person name="Broders K.D."/>
        </authorList>
    </citation>
    <scope>NUCLEOTIDE SEQUENCE [LARGE SCALE GENOMIC DNA]</scope>
    <source>
        <strain evidence="2 3">CCC 1485</strain>
    </source>
</reference>
<accession>A0A9P7SL27</accession>
<dbReference type="Proteomes" id="UP000706124">
    <property type="component" value="Unassembled WGS sequence"/>
</dbReference>
<feature type="compositionally biased region" description="Basic and acidic residues" evidence="1">
    <location>
        <begin position="122"/>
        <end position="134"/>
    </location>
</feature>
<feature type="compositionally biased region" description="Acidic residues" evidence="1">
    <location>
        <begin position="309"/>
        <end position="329"/>
    </location>
</feature>
<evidence type="ECO:0000313" key="2">
    <source>
        <dbReference type="EMBL" id="KAG5948495.1"/>
    </source>
</evidence>
<feature type="compositionally biased region" description="Basic and acidic residues" evidence="1">
    <location>
        <begin position="1"/>
        <end position="13"/>
    </location>
</feature>
<sequence length="385" mass="42322">MDVAYNRHSDRERRKNRSTTNLNHLSLAPLTVKLPIDDSDVLPDPAAMVSHSHITYLQGKSAPATPRLLSRGSVTPRSRSQHRTSSIPGGPLYKSQSSTVLSAAGTGHSHAKKSKSGISTPRRREAFGNGNEHNDSDWLLRAGALLTSEAREYKGQAWLLSRQSSTSLAGMRDLEEEAFERELARERHVASHRASRRGSSVMADDDATPPNGSRLHSRKHSTADSRSYLGTPMEYSGVYGGDSYFQSHDDVDAAGPDFVNLDERLEELEADTTQDDEAAVRRLVRRGTAGKGSWISNVIGWSLFKVEENENESEDDDDDDDDDGTGQEDGMVEDELALTGRGVGSHRHFEHVLHEPVERVPPPASDEGGWKDAAWLLSVASKVMF</sequence>
<feature type="region of interest" description="Disordered" evidence="1">
    <location>
        <begin position="347"/>
        <end position="369"/>
    </location>
</feature>
<feature type="region of interest" description="Disordered" evidence="1">
    <location>
        <begin position="308"/>
        <end position="329"/>
    </location>
</feature>
<dbReference type="InterPro" id="IPR025040">
    <property type="entry name" value="DUF3984"/>
</dbReference>
<protein>
    <submittedName>
        <fullName evidence="2">Uncharacterized protein</fullName>
    </submittedName>
</protein>
<keyword evidence="3" id="KW-1185">Reference proteome</keyword>
<comment type="caution">
    <text evidence="2">The sequence shown here is derived from an EMBL/GenBank/DDBJ whole genome shotgun (WGS) entry which is preliminary data.</text>
</comment>
<dbReference type="AlphaFoldDB" id="A0A9P7SL27"/>
<dbReference type="Pfam" id="PF13136">
    <property type="entry name" value="DUF3984"/>
    <property type="match status" value="1"/>
</dbReference>
<name>A0A9P7SL27_9HYPO</name>
<gene>
    <name evidence="2" type="ORF">E4U60_001643</name>
</gene>
<dbReference type="EMBL" id="SRPO01000017">
    <property type="protein sequence ID" value="KAG5948495.1"/>
    <property type="molecule type" value="Genomic_DNA"/>
</dbReference>
<evidence type="ECO:0000313" key="3">
    <source>
        <dbReference type="Proteomes" id="UP000706124"/>
    </source>
</evidence>
<evidence type="ECO:0000256" key="1">
    <source>
        <dbReference type="SAM" id="MobiDB-lite"/>
    </source>
</evidence>
<proteinExistence type="predicted"/>
<feature type="region of interest" description="Disordered" evidence="1">
    <location>
        <begin position="185"/>
        <end position="230"/>
    </location>
</feature>
<feature type="region of interest" description="Disordered" evidence="1">
    <location>
        <begin position="58"/>
        <end position="134"/>
    </location>
</feature>
<feature type="region of interest" description="Disordered" evidence="1">
    <location>
        <begin position="1"/>
        <end position="22"/>
    </location>
</feature>
<organism evidence="2 3">
    <name type="scientific">Claviceps pazoutovae</name>
    <dbReference type="NCBI Taxonomy" id="1649127"/>
    <lineage>
        <taxon>Eukaryota</taxon>
        <taxon>Fungi</taxon>
        <taxon>Dikarya</taxon>
        <taxon>Ascomycota</taxon>
        <taxon>Pezizomycotina</taxon>
        <taxon>Sordariomycetes</taxon>
        <taxon>Hypocreomycetidae</taxon>
        <taxon>Hypocreales</taxon>
        <taxon>Clavicipitaceae</taxon>
        <taxon>Claviceps</taxon>
    </lineage>
</organism>
<dbReference type="OrthoDB" id="5339776at2759"/>
<feature type="compositionally biased region" description="Polar residues" evidence="1">
    <location>
        <begin position="72"/>
        <end position="87"/>
    </location>
</feature>